<evidence type="ECO:0000256" key="5">
    <source>
        <dbReference type="PROSITE-ProRule" id="PRU00076"/>
    </source>
</evidence>
<evidence type="ECO:0000313" key="7">
    <source>
        <dbReference type="EMBL" id="CAH3192720.1"/>
    </source>
</evidence>
<accession>A0ABN8SN82</accession>
<evidence type="ECO:0000256" key="1">
    <source>
        <dbReference type="ARBA" id="ARBA00022536"/>
    </source>
</evidence>
<keyword evidence="2" id="KW-0732">Signal</keyword>
<dbReference type="SMART" id="SM00181">
    <property type="entry name" value="EGF"/>
    <property type="match status" value="5"/>
</dbReference>
<feature type="non-terminal residue" evidence="7">
    <location>
        <position position="1"/>
    </location>
</feature>
<dbReference type="InterPro" id="IPR049883">
    <property type="entry name" value="NOTCH1_EGF-like"/>
</dbReference>
<keyword evidence="8" id="KW-1185">Reference proteome</keyword>
<dbReference type="PROSITE" id="PS00010">
    <property type="entry name" value="ASX_HYDROXYL"/>
    <property type="match status" value="4"/>
</dbReference>
<gene>
    <name evidence="7" type="ORF">PEVE_00024423</name>
</gene>
<dbReference type="Gene3D" id="2.60.120.260">
    <property type="entry name" value="Galactose-binding domain-like"/>
    <property type="match status" value="1"/>
</dbReference>
<keyword evidence="3" id="KW-0677">Repeat</keyword>
<name>A0ABN8SN82_9CNID</name>
<comment type="caution">
    <text evidence="5">Lacks conserved residue(s) required for the propagation of feature annotation.</text>
</comment>
<organism evidence="7 8">
    <name type="scientific">Porites evermanni</name>
    <dbReference type="NCBI Taxonomy" id="104178"/>
    <lineage>
        <taxon>Eukaryota</taxon>
        <taxon>Metazoa</taxon>
        <taxon>Cnidaria</taxon>
        <taxon>Anthozoa</taxon>
        <taxon>Hexacorallia</taxon>
        <taxon>Scleractinia</taxon>
        <taxon>Fungiina</taxon>
        <taxon>Poritidae</taxon>
        <taxon>Porites</taxon>
    </lineage>
</organism>
<dbReference type="Gene3D" id="2.10.25.10">
    <property type="entry name" value="Laminin"/>
    <property type="match status" value="6"/>
</dbReference>
<dbReference type="PROSITE" id="PS01186">
    <property type="entry name" value="EGF_2"/>
    <property type="match status" value="4"/>
</dbReference>
<keyword evidence="1 5" id="KW-0245">EGF-like domain</keyword>
<dbReference type="EMBL" id="CALNXI010003269">
    <property type="protein sequence ID" value="CAH3192720.1"/>
    <property type="molecule type" value="Genomic_DNA"/>
</dbReference>
<feature type="domain" description="EGF-like" evidence="6">
    <location>
        <begin position="411"/>
        <end position="451"/>
    </location>
</feature>
<sequence>VLTGIATQGHPEQPYRTLTYKLRHTISLDEAFTTYPKNVLITLDRLSVLHPVQVLVYQDMATYIRGLDLVHGVLRNRMLTNISSSAYIISTFVSSPANLLVITGNVDRNSTVFHFFSTSLVTRYLRFHTQSWHNRICMRVGIYGCAVNDRRAVSAGRPSDVSDCAVCNVNARCISSQGNTGRCVCKHGFVGDGKNCEGNRDKLWAFGPLAHVHLSFKSSSVRYNYNAASLATVGRKRFCLTDRDECSSSISPCPEQADCENALGSFRCLCRPGYKGTDSQNSSCADIDECKISGSCFRVGCINFPGSFKCDCGITGLFYDPQDRNCKDIDECSDGSFECNPLAFCINTYGSYACICPDGYKGGGRRVCADVNECRRRPNPCGNTTVCQNTKGSYQCGCRAGFIWQNNTCVDIDECSIGAFKCRVHTECVNTIGSYTCKCKQGFYSNGPHCLGKN</sequence>
<dbReference type="Proteomes" id="UP001159427">
    <property type="component" value="Unassembled WGS sequence"/>
</dbReference>
<dbReference type="PROSITE" id="PS01187">
    <property type="entry name" value="EGF_CA"/>
    <property type="match status" value="1"/>
</dbReference>
<evidence type="ECO:0000313" key="8">
    <source>
        <dbReference type="Proteomes" id="UP001159427"/>
    </source>
</evidence>
<dbReference type="PANTHER" id="PTHR24034:SF209">
    <property type="entry name" value="EGF-LIKE DOMAIN-CONTAINING PROTEIN"/>
    <property type="match status" value="1"/>
</dbReference>
<protein>
    <recommendedName>
        <fullName evidence="6">EGF-like domain-containing protein</fullName>
    </recommendedName>
</protein>
<keyword evidence="4" id="KW-1015">Disulfide bond</keyword>
<dbReference type="PROSITE" id="PS50026">
    <property type="entry name" value="EGF_3"/>
    <property type="match status" value="5"/>
</dbReference>
<dbReference type="Pfam" id="PF07645">
    <property type="entry name" value="EGF_CA"/>
    <property type="match status" value="5"/>
</dbReference>
<dbReference type="SUPFAM" id="SSF57184">
    <property type="entry name" value="Growth factor receptor domain"/>
    <property type="match status" value="2"/>
</dbReference>
<dbReference type="SUPFAM" id="SSF49785">
    <property type="entry name" value="Galactose-binding domain-like"/>
    <property type="match status" value="1"/>
</dbReference>
<feature type="domain" description="EGF-like" evidence="6">
    <location>
        <begin position="328"/>
        <end position="369"/>
    </location>
</feature>
<feature type="non-terminal residue" evidence="7">
    <location>
        <position position="454"/>
    </location>
</feature>
<dbReference type="InterPro" id="IPR000152">
    <property type="entry name" value="EGF-type_Asp/Asn_hydroxyl_site"/>
</dbReference>
<dbReference type="InterPro" id="IPR000742">
    <property type="entry name" value="EGF"/>
</dbReference>
<dbReference type="InterPro" id="IPR018097">
    <property type="entry name" value="EGF_Ca-bd_CS"/>
</dbReference>
<dbReference type="InterPro" id="IPR001881">
    <property type="entry name" value="EGF-like_Ca-bd_dom"/>
</dbReference>
<proteinExistence type="predicted"/>
<evidence type="ECO:0000256" key="3">
    <source>
        <dbReference type="ARBA" id="ARBA00022737"/>
    </source>
</evidence>
<dbReference type="PANTHER" id="PTHR24034">
    <property type="entry name" value="EGF-LIKE DOMAIN-CONTAINING PROTEIN"/>
    <property type="match status" value="1"/>
</dbReference>
<dbReference type="InterPro" id="IPR009030">
    <property type="entry name" value="Growth_fac_rcpt_cys_sf"/>
</dbReference>
<feature type="domain" description="EGF-like" evidence="6">
    <location>
        <begin position="160"/>
        <end position="197"/>
    </location>
</feature>
<feature type="domain" description="EGF-like" evidence="6">
    <location>
        <begin position="370"/>
        <end position="410"/>
    </location>
</feature>
<reference evidence="7 8" key="1">
    <citation type="submission" date="2022-05" db="EMBL/GenBank/DDBJ databases">
        <authorList>
            <consortium name="Genoscope - CEA"/>
            <person name="William W."/>
        </authorList>
    </citation>
    <scope>NUCLEOTIDE SEQUENCE [LARGE SCALE GENOMIC DNA]</scope>
</reference>
<dbReference type="CDD" id="cd00054">
    <property type="entry name" value="EGF_CA"/>
    <property type="match status" value="5"/>
</dbReference>
<evidence type="ECO:0000256" key="4">
    <source>
        <dbReference type="ARBA" id="ARBA00023157"/>
    </source>
</evidence>
<evidence type="ECO:0000259" key="6">
    <source>
        <dbReference type="PROSITE" id="PS50026"/>
    </source>
</evidence>
<comment type="caution">
    <text evidence="7">The sequence shown here is derived from an EMBL/GenBank/DDBJ whole genome shotgun (WGS) entry which is preliminary data.</text>
</comment>
<dbReference type="InterPro" id="IPR008979">
    <property type="entry name" value="Galactose-bd-like_sf"/>
</dbReference>
<evidence type="ECO:0000256" key="2">
    <source>
        <dbReference type="ARBA" id="ARBA00022729"/>
    </source>
</evidence>
<dbReference type="InterPro" id="IPR050751">
    <property type="entry name" value="ECM_structural_protein"/>
</dbReference>
<dbReference type="SMART" id="SM00179">
    <property type="entry name" value="EGF_CA"/>
    <property type="match status" value="6"/>
</dbReference>
<feature type="domain" description="EGF-like" evidence="6">
    <location>
        <begin position="242"/>
        <end position="280"/>
    </location>
</feature>